<reference evidence="2" key="1">
    <citation type="journal article" date="2023" name="G3 (Bethesda)">
        <title>A reference genome for the long-term kleptoplast-retaining sea slug Elysia crispata morphotype clarki.</title>
        <authorList>
            <person name="Eastman K.E."/>
            <person name="Pendleton A.L."/>
            <person name="Shaikh M.A."/>
            <person name="Suttiyut T."/>
            <person name="Ogas R."/>
            <person name="Tomko P."/>
            <person name="Gavelis G."/>
            <person name="Widhalm J.R."/>
            <person name="Wisecaver J.H."/>
        </authorList>
    </citation>
    <scope>NUCLEOTIDE SEQUENCE</scope>
    <source>
        <strain evidence="2">ECLA1</strain>
    </source>
</reference>
<feature type="region of interest" description="Disordered" evidence="1">
    <location>
        <begin position="58"/>
        <end position="104"/>
    </location>
</feature>
<protein>
    <submittedName>
        <fullName evidence="2">Uncharacterized protein</fullName>
    </submittedName>
</protein>
<evidence type="ECO:0000313" key="2">
    <source>
        <dbReference type="EMBL" id="KAK3773466.1"/>
    </source>
</evidence>
<name>A0AAE0ZR08_9GAST</name>
<proteinExistence type="predicted"/>
<dbReference type="AlphaFoldDB" id="A0AAE0ZR08"/>
<organism evidence="2 3">
    <name type="scientific">Elysia crispata</name>
    <name type="common">lettuce slug</name>
    <dbReference type="NCBI Taxonomy" id="231223"/>
    <lineage>
        <taxon>Eukaryota</taxon>
        <taxon>Metazoa</taxon>
        <taxon>Spiralia</taxon>
        <taxon>Lophotrochozoa</taxon>
        <taxon>Mollusca</taxon>
        <taxon>Gastropoda</taxon>
        <taxon>Heterobranchia</taxon>
        <taxon>Euthyneura</taxon>
        <taxon>Panpulmonata</taxon>
        <taxon>Sacoglossa</taxon>
        <taxon>Placobranchoidea</taxon>
        <taxon>Plakobranchidae</taxon>
        <taxon>Elysia</taxon>
    </lineage>
</organism>
<accession>A0AAE0ZR08</accession>
<dbReference type="Proteomes" id="UP001283361">
    <property type="component" value="Unassembled WGS sequence"/>
</dbReference>
<evidence type="ECO:0000313" key="3">
    <source>
        <dbReference type="Proteomes" id="UP001283361"/>
    </source>
</evidence>
<comment type="caution">
    <text evidence="2">The sequence shown here is derived from an EMBL/GenBank/DDBJ whole genome shotgun (WGS) entry which is preliminary data.</text>
</comment>
<dbReference type="EMBL" id="JAWDGP010003536">
    <property type="protein sequence ID" value="KAK3773466.1"/>
    <property type="molecule type" value="Genomic_DNA"/>
</dbReference>
<evidence type="ECO:0000256" key="1">
    <source>
        <dbReference type="SAM" id="MobiDB-lite"/>
    </source>
</evidence>
<feature type="compositionally biased region" description="Polar residues" evidence="1">
    <location>
        <begin position="66"/>
        <end position="77"/>
    </location>
</feature>
<sequence length="104" mass="11736">MLIVASEERSPSLRCLIAQRIVFLVGSLREYNTLRQPTADEEIRENLEQTCVSMLDRIKSRENNDENISTSRHNSQMAKPEIGSSRGAGRICPPEAPPISRDRV</sequence>
<keyword evidence="3" id="KW-1185">Reference proteome</keyword>
<gene>
    <name evidence="2" type="ORF">RRG08_007953</name>
</gene>